<dbReference type="InterPro" id="IPR036397">
    <property type="entry name" value="RNaseH_sf"/>
</dbReference>
<dbReference type="GO" id="GO:0008408">
    <property type="term" value="F:3'-5' exonuclease activity"/>
    <property type="evidence" value="ECO:0007669"/>
    <property type="project" value="TreeGrafter"/>
</dbReference>
<dbReference type="Gene3D" id="3.30.420.10">
    <property type="entry name" value="Ribonuclease H-like superfamily/Ribonuclease H"/>
    <property type="match status" value="1"/>
</dbReference>
<dbReference type="Proteomes" id="UP001454036">
    <property type="component" value="Unassembled WGS sequence"/>
</dbReference>
<name>A0AAV3R1R4_LITER</name>
<accession>A0AAV3R1R4</accession>
<dbReference type="GO" id="GO:0005634">
    <property type="term" value="C:nucleus"/>
    <property type="evidence" value="ECO:0007669"/>
    <property type="project" value="TreeGrafter"/>
</dbReference>
<evidence type="ECO:0000256" key="1">
    <source>
        <dbReference type="ARBA" id="ARBA00022722"/>
    </source>
</evidence>
<dbReference type="PANTHER" id="PTHR13620:SF121">
    <property type="entry name" value="EMB|CAB82946.1-RELATED"/>
    <property type="match status" value="1"/>
</dbReference>
<evidence type="ECO:0000313" key="4">
    <source>
        <dbReference type="Proteomes" id="UP001454036"/>
    </source>
</evidence>
<reference evidence="3 4" key="1">
    <citation type="submission" date="2024-01" db="EMBL/GenBank/DDBJ databases">
        <title>The complete chloroplast genome sequence of Lithospermum erythrorhizon: insights into the phylogenetic relationship among Boraginaceae species and the maternal lineages of purple gromwells.</title>
        <authorList>
            <person name="Okada T."/>
            <person name="Watanabe K."/>
        </authorList>
    </citation>
    <scope>NUCLEOTIDE SEQUENCE [LARGE SCALE GENOMIC DNA]</scope>
</reference>
<proteinExistence type="predicted"/>
<organism evidence="3 4">
    <name type="scientific">Lithospermum erythrorhizon</name>
    <name type="common">Purple gromwell</name>
    <name type="synonym">Lithospermum officinale var. erythrorhizon</name>
    <dbReference type="NCBI Taxonomy" id="34254"/>
    <lineage>
        <taxon>Eukaryota</taxon>
        <taxon>Viridiplantae</taxon>
        <taxon>Streptophyta</taxon>
        <taxon>Embryophyta</taxon>
        <taxon>Tracheophyta</taxon>
        <taxon>Spermatophyta</taxon>
        <taxon>Magnoliopsida</taxon>
        <taxon>eudicotyledons</taxon>
        <taxon>Gunneridae</taxon>
        <taxon>Pentapetalae</taxon>
        <taxon>asterids</taxon>
        <taxon>lamiids</taxon>
        <taxon>Boraginales</taxon>
        <taxon>Boraginaceae</taxon>
        <taxon>Boraginoideae</taxon>
        <taxon>Lithospermeae</taxon>
        <taxon>Lithospermum</taxon>
    </lineage>
</organism>
<dbReference type="GO" id="GO:0005737">
    <property type="term" value="C:cytoplasm"/>
    <property type="evidence" value="ECO:0007669"/>
    <property type="project" value="TreeGrafter"/>
</dbReference>
<dbReference type="InterPro" id="IPR051132">
    <property type="entry name" value="3-5_Exonuclease_domain"/>
</dbReference>
<sequence>MERRKRGRGCRGRRGMIKGLKGKCGMEFSGYGLEGDLDRVPLSLTNFLSNSNVIILGIEIQENACKLKREYGVDCLCKKVDLRDLVKAWFPLSYKKRPGLKAMAYEIAGFSMRTRKWSIKPNWESRFLSVELVEYASVDVFTCYVIAQRLLHL</sequence>
<evidence type="ECO:0000256" key="2">
    <source>
        <dbReference type="ARBA" id="ARBA00022801"/>
    </source>
</evidence>
<dbReference type="EMBL" id="BAABME010006726">
    <property type="protein sequence ID" value="GAA0169146.1"/>
    <property type="molecule type" value="Genomic_DNA"/>
</dbReference>
<evidence type="ECO:0000313" key="3">
    <source>
        <dbReference type="EMBL" id="GAA0169146.1"/>
    </source>
</evidence>
<dbReference type="PANTHER" id="PTHR13620">
    <property type="entry name" value="3-5 EXONUCLEASE"/>
    <property type="match status" value="1"/>
</dbReference>
<dbReference type="GO" id="GO:0003676">
    <property type="term" value="F:nucleic acid binding"/>
    <property type="evidence" value="ECO:0007669"/>
    <property type="project" value="InterPro"/>
</dbReference>
<gene>
    <name evidence="3" type="ORF">LIER_23692</name>
</gene>
<dbReference type="AlphaFoldDB" id="A0AAV3R1R4"/>
<keyword evidence="4" id="KW-1185">Reference proteome</keyword>
<keyword evidence="2" id="KW-0378">Hydrolase</keyword>
<comment type="caution">
    <text evidence="3">The sequence shown here is derived from an EMBL/GenBank/DDBJ whole genome shotgun (WGS) entry which is preliminary data.</text>
</comment>
<dbReference type="InterPro" id="IPR012337">
    <property type="entry name" value="RNaseH-like_sf"/>
</dbReference>
<keyword evidence="1" id="KW-0540">Nuclease</keyword>
<protein>
    <submittedName>
        <fullName evidence="3">Uncharacterized protein</fullName>
    </submittedName>
</protein>
<dbReference type="SUPFAM" id="SSF53098">
    <property type="entry name" value="Ribonuclease H-like"/>
    <property type="match status" value="1"/>
</dbReference>